<comment type="similarity">
    <text evidence="1">Belongs to the tachykinin family.</text>
</comment>
<evidence type="ECO:0000256" key="1">
    <source>
        <dbReference type="ARBA" id="ARBA00007518"/>
    </source>
</evidence>
<dbReference type="PROSITE" id="PS00267">
    <property type="entry name" value="TACHYKININ"/>
    <property type="match status" value="1"/>
</dbReference>
<dbReference type="STRING" id="48699.ENSPLAP00000031767"/>
<protein>
    <submittedName>
        <fullName evidence="4">Uncharacterized protein</fullName>
    </submittedName>
</protein>
<keyword evidence="5" id="KW-1185">Reference proteome</keyword>
<dbReference type="GeneTree" id="ENSGT00940000176912"/>
<name>A0A3B3W335_9TELE</name>
<reference evidence="4" key="2">
    <citation type="submission" date="2025-09" db="UniProtKB">
        <authorList>
            <consortium name="Ensembl"/>
        </authorList>
    </citation>
    <scope>IDENTIFICATION</scope>
</reference>
<feature type="signal peptide" evidence="3">
    <location>
        <begin position="1"/>
        <end position="22"/>
    </location>
</feature>
<reference evidence="4" key="1">
    <citation type="submission" date="2025-08" db="UniProtKB">
        <authorList>
            <consortium name="Ensembl"/>
        </authorList>
    </citation>
    <scope>IDENTIFICATION</scope>
</reference>
<evidence type="ECO:0000313" key="5">
    <source>
        <dbReference type="Proteomes" id="UP000261500"/>
    </source>
</evidence>
<sequence>MENWKIQLVVVTFCVLMQTSKGSTSGGEDERRLSRHWQYEFVDSSPADSLMKRSKALRFYGLMGKRAGRNKGVAFVGLMGRSVSTEGEQLLKNKQRKSENIKAALLVETVLKSR</sequence>
<evidence type="ECO:0000256" key="2">
    <source>
        <dbReference type="ARBA" id="ARBA00022815"/>
    </source>
</evidence>
<accession>A0A3B3W335</accession>
<evidence type="ECO:0000313" key="4">
    <source>
        <dbReference type="Ensembl" id="ENSPLAP00000031767.1"/>
    </source>
</evidence>
<dbReference type="Ensembl" id="ENSPLAT00000028678.1">
    <property type="protein sequence ID" value="ENSPLAP00000031767.1"/>
    <property type="gene ID" value="ENSPLAG00000023874.1"/>
</dbReference>
<dbReference type="AlphaFoldDB" id="A0A3B3W335"/>
<organism evidence="4 5">
    <name type="scientific">Poecilia latipinna</name>
    <name type="common">sailfin molly</name>
    <dbReference type="NCBI Taxonomy" id="48699"/>
    <lineage>
        <taxon>Eukaryota</taxon>
        <taxon>Metazoa</taxon>
        <taxon>Chordata</taxon>
        <taxon>Craniata</taxon>
        <taxon>Vertebrata</taxon>
        <taxon>Euteleostomi</taxon>
        <taxon>Actinopterygii</taxon>
        <taxon>Neopterygii</taxon>
        <taxon>Teleostei</taxon>
        <taxon>Neoteleostei</taxon>
        <taxon>Acanthomorphata</taxon>
        <taxon>Ovalentaria</taxon>
        <taxon>Atherinomorphae</taxon>
        <taxon>Cyprinodontiformes</taxon>
        <taxon>Poeciliidae</taxon>
        <taxon>Poeciliinae</taxon>
        <taxon>Poecilia</taxon>
    </lineage>
</organism>
<dbReference type="Proteomes" id="UP000261500">
    <property type="component" value="Unplaced"/>
</dbReference>
<feature type="chain" id="PRO_5017452249" evidence="3">
    <location>
        <begin position="23"/>
        <end position="114"/>
    </location>
</feature>
<keyword evidence="3" id="KW-0732">Signal</keyword>
<evidence type="ECO:0000256" key="3">
    <source>
        <dbReference type="SAM" id="SignalP"/>
    </source>
</evidence>
<keyword evidence="2" id="KW-0027">Amidation</keyword>
<proteinExistence type="inferred from homology"/>
<dbReference type="InterPro" id="IPR013055">
    <property type="entry name" value="Tachy_Neuro_lke_CS"/>
</dbReference>